<evidence type="ECO:0000256" key="6">
    <source>
        <dbReference type="ARBA" id="ARBA00022692"/>
    </source>
</evidence>
<keyword evidence="12 16" id="KW-0675">Receptor</keyword>
<dbReference type="PROSITE" id="PS52016">
    <property type="entry name" value="TONB_DEPENDENT_REC_3"/>
    <property type="match status" value="1"/>
</dbReference>
<evidence type="ECO:0000256" key="5">
    <source>
        <dbReference type="ARBA" id="ARBA00022496"/>
    </source>
</evidence>
<evidence type="ECO:0000256" key="7">
    <source>
        <dbReference type="ARBA" id="ARBA00022729"/>
    </source>
</evidence>
<dbReference type="Gene3D" id="2.40.170.20">
    <property type="entry name" value="TonB-dependent receptor, beta-barrel domain"/>
    <property type="match status" value="1"/>
</dbReference>
<dbReference type="RefSeq" id="WP_129014315.1">
    <property type="nucleotide sequence ID" value="NZ_CBCSEI010000018.1"/>
</dbReference>
<evidence type="ECO:0000256" key="1">
    <source>
        <dbReference type="ARBA" id="ARBA00004571"/>
    </source>
</evidence>
<keyword evidence="13 14" id="KW-0998">Cell outer membrane</keyword>
<evidence type="ECO:0000313" key="17">
    <source>
        <dbReference type="Proteomes" id="UP000290378"/>
    </source>
</evidence>
<dbReference type="GO" id="GO:0015891">
    <property type="term" value="P:siderophore transport"/>
    <property type="evidence" value="ECO:0007669"/>
    <property type="project" value="InterPro"/>
</dbReference>
<dbReference type="InterPro" id="IPR036942">
    <property type="entry name" value="Beta-barrel_TonB_sf"/>
</dbReference>
<keyword evidence="5" id="KW-0410">Iron transport</keyword>
<comment type="caution">
    <text evidence="16">The sequence shown here is derived from an EMBL/GenBank/DDBJ whole genome shotgun (WGS) entry which is preliminary data.</text>
</comment>
<dbReference type="Proteomes" id="UP000290378">
    <property type="component" value="Unassembled WGS sequence"/>
</dbReference>
<keyword evidence="7" id="KW-0732">Signal</keyword>
<evidence type="ECO:0000256" key="14">
    <source>
        <dbReference type="PROSITE-ProRule" id="PRU01360"/>
    </source>
</evidence>
<dbReference type="SUPFAM" id="SSF56935">
    <property type="entry name" value="Porins"/>
    <property type="match status" value="1"/>
</dbReference>
<evidence type="ECO:0000256" key="13">
    <source>
        <dbReference type="ARBA" id="ARBA00023237"/>
    </source>
</evidence>
<dbReference type="CDD" id="cd01347">
    <property type="entry name" value="ligand_gated_channel"/>
    <property type="match status" value="1"/>
</dbReference>
<dbReference type="InterPro" id="IPR012910">
    <property type="entry name" value="Plug_dom"/>
</dbReference>
<proteinExistence type="inferred from homology"/>
<dbReference type="AlphaFoldDB" id="A0A6M8NHW9"/>
<keyword evidence="11 14" id="KW-0472">Membrane</keyword>
<name>A0A6M8NHW9_9BACT</name>
<dbReference type="InterPro" id="IPR037066">
    <property type="entry name" value="Plug_dom_sf"/>
</dbReference>
<evidence type="ECO:0000256" key="8">
    <source>
        <dbReference type="ARBA" id="ARBA00023004"/>
    </source>
</evidence>
<keyword evidence="9" id="KW-0406">Ion transport</keyword>
<dbReference type="InterPro" id="IPR039426">
    <property type="entry name" value="TonB-dep_rcpt-like"/>
</dbReference>
<evidence type="ECO:0000256" key="12">
    <source>
        <dbReference type="ARBA" id="ARBA00023170"/>
    </source>
</evidence>
<sequence length="772" mass="82970">MKKYIVSKKHKSTNSFSASVVTATLLISTPMVLSADSTVLKDVDVVEKKEIDYTSNYKVDKSSSSKVVQDLLDTPQTISVVTNKVMKEQQATTLVDALKNTPGVTMFLGEGGNSNQKGNLSLRGFDVSSSIYKDGVRELSGATRDTFNTEAIEVTKGTVGADNGRSVASGYINQVSKTAKNKDNTELGVSYNTANNTRLTADLNKALSESSGVRLNVMKQDGDVPGRDGVEVDRLGIAASLAFGIGKDTRTTINYERYEQDDVPDGGVSTVGLNGYYNQTLANAGVNVKKVDPKNFYGSNQDFEKVTSDIFTAKFEHDFSDKLTLTNTTRYGKSNQEMLITAPGALVTATTGNNSNPNFNVNNPATWTVTRSGQTKWQENEILTNHINISTVAHTGSISHNISTGADVSIENQTTKTITRGGTANQANLYNPNSSNALSNLTLSENGAQTFGETKTVGVYAFDSINLTDKFIVTGGARLDKYNTQTDITSIATATNPGGGVPVGTKIATNLEDSGTLKSYKVGAVYKPLENGSIYISYADSQLPPGGANFALSSSETSASNSAMEPQKSVTTEFGTKWDLLDNRLSLSTAIYKTEVTNEVMTESDGSTSQNGEKEVKGIELGLVGEITDKWNISTGIAKSKTEVLRATNTNPANTQEGAALRFSPELTATLWTTYKVVPSVTLGAGARYVGKQYRSTSSSQQNDGSTTNMPEIESYVVYDAMASYQQNKNLSYQLNLYNLTDEEYVASMNNNGHRYTPGASRSALLSLAYKF</sequence>
<keyword evidence="6 14" id="KW-0812">Transmembrane</keyword>
<evidence type="ECO:0000256" key="2">
    <source>
        <dbReference type="ARBA" id="ARBA00009810"/>
    </source>
</evidence>
<dbReference type="InterPro" id="IPR000531">
    <property type="entry name" value="Beta-barrel_TonB"/>
</dbReference>
<dbReference type="NCBIfam" id="TIGR01783">
    <property type="entry name" value="TonB-siderophor"/>
    <property type="match status" value="1"/>
</dbReference>
<keyword evidence="4 14" id="KW-1134">Transmembrane beta strand</keyword>
<comment type="subcellular location">
    <subcellularLocation>
        <location evidence="1 14">Cell outer membrane</location>
        <topology evidence="1 14">Multi-pass membrane protein</topology>
    </subcellularLocation>
</comment>
<dbReference type="PANTHER" id="PTHR32552:SF89">
    <property type="entry name" value="CATECHOLATE SIDEROPHORE RECEPTOR FIU"/>
    <property type="match status" value="1"/>
</dbReference>
<comment type="similarity">
    <text evidence="2 14 15">Belongs to the TonB-dependent receptor family.</text>
</comment>
<protein>
    <submittedName>
        <fullName evidence="16">TonB-dependent siderophore receptor</fullName>
    </submittedName>
</protein>
<dbReference type="InterPro" id="IPR010105">
    <property type="entry name" value="TonB_sidphr_rcpt"/>
</dbReference>
<dbReference type="GO" id="GO:0009279">
    <property type="term" value="C:cell outer membrane"/>
    <property type="evidence" value="ECO:0007669"/>
    <property type="project" value="UniProtKB-SubCell"/>
</dbReference>
<evidence type="ECO:0000256" key="3">
    <source>
        <dbReference type="ARBA" id="ARBA00022448"/>
    </source>
</evidence>
<gene>
    <name evidence="16" type="ORF">CP963_11435</name>
</gene>
<evidence type="ECO:0000256" key="11">
    <source>
        <dbReference type="ARBA" id="ARBA00023136"/>
    </source>
</evidence>
<keyword evidence="10 15" id="KW-0798">TonB box</keyword>
<evidence type="ECO:0000256" key="9">
    <source>
        <dbReference type="ARBA" id="ARBA00023065"/>
    </source>
</evidence>
<evidence type="ECO:0000256" key="15">
    <source>
        <dbReference type="RuleBase" id="RU003357"/>
    </source>
</evidence>
<dbReference type="Gene3D" id="2.170.130.10">
    <property type="entry name" value="TonB-dependent receptor, plug domain"/>
    <property type="match status" value="1"/>
</dbReference>
<accession>A0A6M8NHW9</accession>
<keyword evidence="8" id="KW-0408">Iron</keyword>
<keyword evidence="3 14" id="KW-0813">Transport</keyword>
<dbReference type="PANTHER" id="PTHR32552">
    <property type="entry name" value="FERRICHROME IRON RECEPTOR-RELATED"/>
    <property type="match status" value="1"/>
</dbReference>
<evidence type="ECO:0000256" key="10">
    <source>
        <dbReference type="ARBA" id="ARBA00023077"/>
    </source>
</evidence>
<keyword evidence="17" id="KW-1185">Reference proteome</keyword>
<dbReference type="Pfam" id="PF07715">
    <property type="entry name" value="Plug"/>
    <property type="match status" value="1"/>
</dbReference>
<dbReference type="GO" id="GO:0015344">
    <property type="term" value="F:siderophore uptake transmembrane transporter activity"/>
    <property type="evidence" value="ECO:0007669"/>
    <property type="project" value="TreeGrafter"/>
</dbReference>
<organism evidence="16 17">
    <name type="scientific">Arcobacter cloacae</name>
    <dbReference type="NCBI Taxonomy" id="1054034"/>
    <lineage>
        <taxon>Bacteria</taxon>
        <taxon>Pseudomonadati</taxon>
        <taxon>Campylobacterota</taxon>
        <taxon>Epsilonproteobacteria</taxon>
        <taxon>Campylobacterales</taxon>
        <taxon>Arcobacteraceae</taxon>
        <taxon>Arcobacter</taxon>
    </lineage>
</organism>
<dbReference type="Pfam" id="PF00593">
    <property type="entry name" value="TonB_dep_Rec_b-barrel"/>
    <property type="match status" value="1"/>
</dbReference>
<evidence type="ECO:0000313" key="16">
    <source>
        <dbReference type="EMBL" id="RXI38319.1"/>
    </source>
</evidence>
<dbReference type="EMBL" id="NXII01000019">
    <property type="protein sequence ID" value="RXI38319.1"/>
    <property type="molecule type" value="Genomic_DNA"/>
</dbReference>
<evidence type="ECO:0000256" key="4">
    <source>
        <dbReference type="ARBA" id="ARBA00022452"/>
    </source>
</evidence>
<dbReference type="NCBIfam" id="NF007349">
    <property type="entry name" value="PRK09840.1"/>
    <property type="match status" value="1"/>
</dbReference>
<dbReference type="GO" id="GO:0038023">
    <property type="term" value="F:signaling receptor activity"/>
    <property type="evidence" value="ECO:0007669"/>
    <property type="project" value="InterPro"/>
</dbReference>
<reference evidence="16 17" key="1">
    <citation type="submission" date="2017-09" db="EMBL/GenBank/DDBJ databases">
        <title>Genomics of the genus Arcobacter.</title>
        <authorList>
            <person name="Perez-Cataluna A."/>
            <person name="Figueras M.J."/>
            <person name="Salas-Masso N."/>
        </authorList>
    </citation>
    <scope>NUCLEOTIDE SEQUENCE [LARGE SCALE GENOMIC DNA]</scope>
    <source>
        <strain evidence="16 17">CECT 7834</strain>
    </source>
</reference>